<organism evidence="1 2">
    <name type="scientific">Pseudobacteroides cellulosolvens ATCC 35603 = DSM 2933</name>
    <dbReference type="NCBI Taxonomy" id="398512"/>
    <lineage>
        <taxon>Bacteria</taxon>
        <taxon>Bacillati</taxon>
        <taxon>Bacillota</taxon>
        <taxon>Clostridia</taxon>
        <taxon>Eubacteriales</taxon>
        <taxon>Oscillospiraceae</taxon>
        <taxon>Pseudobacteroides</taxon>
    </lineage>
</organism>
<dbReference type="RefSeq" id="WP_036937327.1">
    <property type="nucleotide sequence ID" value="NZ_JQKC01000005.1"/>
</dbReference>
<keyword evidence="2" id="KW-1185">Reference proteome</keyword>
<dbReference type="Proteomes" id="UP000036923">
    <property type="component" value="Unassembled WGS sequence"/>
</dbReference>
<accession>A0A0L6JTG1</accession>
<reference evidence="2" key="1">
    <citation type="submission" date="2015-07" db="EMBL/GenBank/DDBJ databases">
        <title>Near-Complete Genome Sequence of the Cellulolytic Bacterium Bacteroides (Pseudobacteroides) cellulosolvens ATCC 35603.</title>
        <authorList>
            <person name="Dassa B."/>
            <person name="Utturkar S.M."/>
            <person name="Klingeman D.M."/>
            <person name="Hurt R.A."/>
            <person name="Keller M."/>
            <person name="Xu J."/>
            <person name="Reddy Y.H.K."/>
            <person name="Borovok I."/>
            <person name="Grinberg I.R."/>
            <person name="Lamed R."/>
            <person name="Zhivin O."/>
            <person name="Bayer E.A."/>
            <person name="Brown S.D."/>
        </authorList>
    </citation>
    <scope>NUCLEOTIDE SEQUENCE [LARGE SCALE GENOMIC DNA]</scope>
    <source>
        <strain evidence="2">DSM 2933</strain>
    </source>
</reference>
<gene>
    <name evidence="1" type="ORF">Bccel_4278</name>
</gene>
<dbReference type="EMBL" id="LGTC01000001">
    <property type="protein sequence ID" value="KNY29004.1"/>
    <property type="molecule type" value="Genomic_DNA"/>
</dbReference>
<sequence length="72" mass="7996">MSPIQAITHYAKVKSIEASPIKPSKKLITFDGCPIELDLPIVLGEANANSMRSPRYTTLERLMNPKEISDLL</sequence>
<dbReference type="AlphaFoldDB" id="A0A0L6JTG1"/>
<evidence type="ECO:0000313" key="2">
    <source>
        <dbReference type="Proteomes" id="UP000036923"/>
    </source>
</evidence>
<proteinExistence type="predicted"/>
<protein>
    <submittedName>
        <fullName evidence="1">Uncharacterized protein</fullName>
    </submittedName>
</protein>
<dbReference type="OrthoDB" id="2656488at2"/>
<comment type="caution">
    <text evidence="1">The sequence shown here is derived from an EMBL/GenBank/DDBJ whole genome shotgun (WGS) entry which is preliminary data.</text>
</comment>
<evidence type="ECO:0000313" key="1">
    <source>
        <dbReference type="EMBL" id="KNY29004.1"/>
    </source>
</evidence>
<name>A0A0L6JTG1_9FIRM</name>